<feature type="region of interest" description="Disordered" evidence="3">
    <location>
        <begin position="319"/>
        <end position="375"/>
    </location>
</feature>
<dbReference type="InterPro" id="IPR000648">
    <property type="entry name" value="Oxysterol-bd"/>
</dbReference>
<accession>A0A8H5B0A2</accession>
<dbReference type="PANTHER" id="PTHR10972:SF184">
    <property type="entry name" value="OXYSTEROL-BINDING PROTEIN HOMOLOG 4-RELATED"/>
    <property type="match status" value="1"/>
</dbReference>
<dbReference type="Pfam" id="PF01237">
    <property type="entry name" value="Oxysterol_BP"/>
    <property type="match status" value="2"/>
</dbReference>
<comment type="caution">
    <text evidence="4">The sequence shown here is derived from an EMBL/GenBank/DDBJ whole genome shotgun (WGS) entry which is preliminary data.</text>
</comment>
<dbReference type="SUPFAM" id="SSF144000">
    <property type="entry name" value="Oxysterol-binding protein-like"/>
    <property type="match status" value="1"/>
</dbReference>
<dbReference type="GO" id="GO:0008142">
    <property type="term" value="F:oxysterol binding"/>
    <property type="evidence" value="ECO:0007669"/>
    <property type="project" value="TreeGrafter"/>
</dbReference>
<name>A0A8H5B0A2_9AGAR</name>
<keyword evidence="5" id="KW-1185">Reference proteome</keyword>
<evidence type="ECO:0000256" key="2">
    <source>
        <dbReference type="RuleBase" id="RU003844"/>
    </source>
</evidence>
<proteinExistence type="inferred from homology"/>
<dbReference type="Gene3D" id="3.30.70.3490">
    <property type="match status" value="1"/>
</dbReference>
<evidence type="ECO:0000256" key="1">
    <source>
        <dbReference type="ARBA" id="ARBA00008842"/>
    </source>
</evidence>
<dbReference type="Gene3D" id="6.10.250.1430">
    <property type="match status" value="1"/>
</dbReference>
<dbReference type="OrthoDB" id="14833at2759"/>
<comment type="similarity">
    <text evidence="1 2">Belongs to the OSBP family.</text>
</comment>
<reference evidence="4 5" key="1">
    <citation type="journal article" date="2020" name="ISME J.">
        <title>Uncovering the hidden diversity of litter-decomposition mechanisms in mushroom-forming fungi.</title>
        <authorList>
            <person name="Floudas D."/>
            <person name="Bentzer J."/>
            <person name="Ahren D."/>
            <person name="Johansson T."/>
            <person name="Persson P."/>
            <person name="Tunlid A."/>
        </authorList>
    </citation>
    <scope>NUCLEOTIDE SEQUENCE [LARGE SCALE GENOMIC DNA]</scope>
    <source>
        <strain evidence="4 5">CBS 101986</strain>
    </source>
</reference>
<dbReference type="InterPro" id="IPR018494">
    <property type="entry name" value="Oxysterol-bd_CS"/>
</dbReference>
<feature type="compositionally biased region" description="Basic and acidic residues" evidence="3">
    <location>
        <begin position="319"/>
        <end position="336"/>
    </location>
</feature>
<dbReference type="GO" id="GO:0016020">
    <property type="term" value="C:membrane"/>
    <property type="evidence" value="ECO:0007669"/>
    <property type="project" value="TreeGrafter"/>
</dbReference>
<dbReference type="Gene3D" id="2.40.160.120">
    <property type="match status" value="1"/>
</dbReference>
<gene>
    <name evidence="4" type="ORF">D9619_011940</name>
</gene>
<dbReference type="GO" id="GO:0005829">
    <property type="term" value="C:cytosol"/>
    <property type="evidence" value="ECO:0007669"/>
    <property type="project" value="TreeGrafter"/>
</dbReference>
<evidence type="ECO:0000313" key="5">
    <source>
        <dbReference type="Proteomes" id="UP000567179"/>
    </source>
</evidence>
<evidence type="ECO:0000313" key="4">
    <source>
        <dbReference type="EMBL" id="KAF5314360.1"/>
    </source>
</evidence>
<dbReference type="PROSITE" id="PS01013">
    <property type="entry name" value="OSBP"/>
    <property type="match status" value="1"/>
</dbReference>
<sequence>MSTEEANAVPPAQRGSWSSFLKSIASFSGDLSSLTAPPFILSPTSLTEFPAYWCERPEVFAAIADAKPGHERAVAVLRWFISTLKDQYTSRNDAMGSEKKPLNPVLGEVFYGTWPNVNNRGTTTLLVEQVSHHPPITAYVIENKQKGLRLVGHNAQKTSFSSGSIIVKQIGHAVLHVGDEEYLITLPRLRIDGLWYGSPYIELTETSHIIGGGHVTAIEYKGKGYFSGKSHTFKATMTPIPGQGGAGPKETVVEGTWHEGSKFTKGLAGNFYDVVSGAKEEATPLEWSAELGEEETRRLWFLVAKGIREGDFELASREKSRIENDQRQRRKDEQAEGKTWQLRHFDRIESDPTYEKLGKAAKLTPPTEDGYSFKGNWPSSLAALA</sequence>
<protein>
    <recommendedName>
        <fullName evidence="6">Oxysterol-binding protein</fullName>
    </recommendedName>
</protein>
<dbReference type="EMBL" id="JAACJJ010000044">
    <property type="protein sequence ID" value="KAF5314360.1"/>
    <property type="molecule type" value="Genomic_DNA"/>
</dbReference>
<organism evidence="4 5">
    <name type="scientific">Psilocybe cf. subviscida</name>
    <dbReference type="NCBI Taxonomy" id="2480587"/>
    <lineage>
        <taxon>Eukaryota</taxon>
        <taxon>Fungi</taxon>
        <taxon>Dikarya</taxon>
        <taxon>Basidiomycota</taxon>
        <taxon>Agaricomycotina</taxon>
        <taxon>Agaricomycetes</taxon>
        <taxon>Agaricomycetidae</taxon>
        <taxon>Agaricales</taxon>
        <taxon>Agaricineae</taxon>
        <taxon>Strophariaceae</taxon>
        <taxon>Psilocybe</taxon>
    </lineage>
</organism>
<dbReference type="PANTHER" id="PTHR10972">
    <property type="entry name" value="OXYSTEROL-BINDING PROTEIN-RELATED"/>
    <property type="match status" value="1"/>
</dbReference>
<dbReference type="AlphaFoldDB" id="A0A8H5B0A2"/>
<dbReference type="Proteomes" id="UP000567179">
    <property type="component" value="Unassembled WGS sequence"/>
</dbReference>
<evidence type="ECO:0000256" key="3">
    <source>
        <dbReference type="SAM" id="MobiDB-lite"/>
    </source>
</evidence>
<dbReference type="InterPro" id="IPR037239">
    <property type="entry name" value="OSBP_sf"/>
</dbReference>
<dbReference type="Gene3D" id="1.10.287.2720">
    <property type="match status" value="1"/>
</dbReference>
<feature type="compositionally biased region" description="Basic and acidic residues" evidence="3">
    <location>
        <begin position="343"/>
        <end position="358"/>
    </location>
</feature>
<evidence type="ECO:0008006" key="6">
    <source>
        <dbReference type="Google" id="ProtNLM"/>
    </source>
</evidence>